<dbReference type="PROSITE" id="PS00094">
    <property type="entry name" value="C5_MTASE_1"/>
    <property type="match status" value="1"/>
</dbReference>
<dbReference type="PROSITE" id="PS51679">
    <property type="entry name" value="SAM_MT_C5"/>
    <property type="match status" value="1"/>
</dbReference>
<gene>
    <name evidence="8" type="ORF">SAMN05660733_04404</name>
</gene>
<dbReference type="Gene3D" id="3.40.50.150">
    <property type="entry name" value="Vaccinia Virus protein VP39"/>
    <property type="match status" value="1"/>
</dbReference>
<evidence type="ECO:0000256" key="7">
    <source>
        <dbReference type="RuleBase" id="RU000417"/>
    </source>
</evidence>
<evidence type="ECO:0000256" key="2">
    <source>
        <dbReference type="ARBA" id="ARBA00022679"/>
    </source>
</evidence>
<dbReference type="InterPro" id="IPR001525">
    <property type="entry name" value="C5_MeTfrase"/>
</dbReference>
<dbReference type="GO" id="GO:0032259">
    <property type="term" value="P:methylation"/>
    <property type="evidence" value="ECO:0007669"/>
    <property type="project" value="UniProtKB-KW"/>
</dbReference>
<feature type="active site" evidence="5">
    <location>
        <position position="118"/>
    </location>
</feature>
<organism evidence="8 9">
    <name type="scientific">Lentzea albidocapillata</name>
    <dbReference type="NCBI Taxonomy" id="40571"/>
    <lineage>
        <taxon>Bacteria</taxon>
        <taxon>Bacillati</taxon>
        <taxon>Actinomycetota</taxon>
        <taxon>Actinomycetes</taxon>
        <taxon>Pseudonocardiales</taxon>
        <taxon>Pseudonocardiaceae</taxon>
        <taxon>Lentzea</taxon>
    </lineage>
</organism>
<keyword evidence="9" id="KW-1185">Reference proteome</keyword>
<dbReference type="PRINTS" id="PR00105">
    <property type="entry name" value="C5METTRFRASE"/>
</dbReference>
<dbReference type="PROSITE" id="PS00095">
    <property type="entry name" value="C5_MTASE_2"/>
    <property type="match status" value="1"/>
</dbReference>
<dbReference type="STRING" id="40571.SAMN05660733_04404"/>
<dbReference type="EC" id="2.1.1.37" evidence="7"/>
<dbReference type="Gene3D" id="1.10.1670.10">
    <property type="entry name" value="Helix-hairpin-Helix base-excision DNA repair enzymes (C-terminal)"/>
    <property type="match status" value="1"/>
</dbReference>
<dbReference type="GO" id="GO:0009307">
    <property type="term" value="P:DNA restriction-modification system"/>
    <property type="evidence" value="ECO:0007669"/>
    <property type="project" value="UniProtKB-KW"/>
</dbReference>
<dbReference type="GO" id="GO:0044027">
    <property type="term" value="P:negative regulation of gene expression via chromosomal CpG island methylation"/>
    <property type="evidence" value="ECO:0007669"/>
    <property type="project" value="TreeGrafter"/>
</dbReference>
<evidence type="ECO:0000313" key="8">
    <source>
        <dbReference type="EMBL" id="SMD12306.1"/>
    </source>
</evidence>
<dbReference type="InterPro" id="IPR050390">
    <property type="entry name" value="C5-Methyltransferase"/>
</dbReference>
<evidence type="ECO:0000256" key="6">
    <source>
        <dbReference type="RuleBase" id="RU000416"/>
    </source>
</evidence>
<comment type="similarity">
    <text evidence="5 6">Belongs to the class I-like SAM-binding methyltransferase superfamily. C5-methyltransferase family.</text>
</comment>
<dbReference type="InterPro" id="IPR029063">
    <property type="entry name" value="SAM-dependent_MTases_sf"/>
</dbReference>
<dbReference type="GO" id="GO:0003677">
    <property type="term" value="F:DNA binding"/>
    <property type="evidence" value="ECO:0007669"/>
    <property type="project" value="TreeGrafter"/>
</dbReference>
<keyword evidence="3 5" id="KW-0949">S-adenosyl-L-methionine</keyword>
<comment type="catalytic activity">
    <reaction evidence="7">
        <text>a 2'-deoxycytidine in DNA + S-adenosyl-L-methionine = a 5-methyl-2'-deoxycytidine in DNA + S-adenosyl-L-homocysteine + H(+)</text>
        <dbReference type="Rhea" id="RHEA:13681"/>
        <dbReference type="Rhea" id="RHEA-COMP:11369"/>
        <dbReference type="Rhea" id="RHEA-COMP:11370"/>
        <dbReference type="ChEBI" id="CHEBI:15378"/>
        <dbReference type="ChEBI" id="CHEBI:57856"/>
        <dbReference type="ChEBI" id="CHEBI:59789"/>
        <dbReference type="ChEBI" id="CHEBI:85452"/>
        <dbReference type="ChEBI" id="CHEBI:85454"/>
        <dbReference type="EC" id="2.1.1.37"/>
    </reaction>
</comment>
<dbReference type="NCBIfam" id="TIGR00675">
    <property type="entry name" value="dcm"/>
    <property type="match status" value="1"/>
</dbReference>
<dbReference type="EMBL" id="FWYC01000010">
    <property type="protein sequence ID" value="SMD12306.1"/>
    <property type="molecule type" value="Genomic_DNA"/>
</dbReference>
<reference evidence="9" key="1">
    <citation type="submission" date="2017-04" db="EMBL/GenBank/DDBJ databases">
        <authorList>
            <person name="Varghese N."/>
            <person name="Submissions S."/>
        </authorList>
    </citation>
    <scope>NUCLEOTIDE SEQUENCE [LARGE SCALE GENOMIC DNA]</scope>
    <source>
        <strain evidence="9">DSM 44073</strain>
    </source>
</reference>
<name>A0A1W2ESW0_9PSEU</name>
<evidence type="ECO:0000256" key="3">
    <source>
        <dbReference type="ARBA" id="ARBA00022691"/>
    </source>
</evidence>
<sequence length="628" mass="70586">MSYYGVKLQRSDDLQLASHPDGCTEDTFDEWCSQRLANNQKLAVDLFSGAGGLSLGLEEAGWTVAVSVDNDNKALQTHRHNFPGLALARDLGDETQRQELVSLLRRTTVDLIAGGPPCQPFSRAGRSKIRSLVVAGHRDEHDHRRELWQAFLDIALAVRPRAVLMENVPDMALGDDFAVVRTMADELERAGYYTDLRLVDAWRYRVPQHRKRLILLARRDIEDFPWPEEQEVQTTLWDAIGDLPDLNDTTGARVLTYRRPRKLPWFGDAMRAGAPGGVIWDHMTRPVRDDDREIFDLMDSTTLYANIPEKYRRYKVETFDDKYKKLDWKSVSRSITAHIAKDGYWYIHPKQLRTLTVREAARVQTFPDRFRFAGTRSDAFRQIGNAVPPMLGQAVATALRPVSQEEHEKNPHDASSRWVAARSALTTWARQQRRGKQWHTMPGPAVTPAVAAVAAVLTSRGTMPKGTEQVLESIRGRTRLTKAELEALQQHLATPPGRRQLERFRPLLTKRKVWTDPDLLVEQLDMKPAEEQTFRLLAGQDVLLATQTTLRVAARVVGSDSDRTNRLSDGRVDLARLIGAGEDAPLRAAALRLLGSTVCRAPSTLCAACPLSQQCIGATADQATETLF</sequence>
<dbReference type="PANTHER" id="PTHR10629:SF52">
    <property type="entry name" value="DNA (CYTOSINE-5)-METHYLTRANSFERASE 1"/>
    <property type="match status" value="1"/>
</dbReference>
<dbReference type="PANTHER" id="PTHR10629">
    <property type="entry name" value="CYTOSINE-SPECIFIC METHYLTRANSFERASE"/>
    <property type="match status" value="1"/>
</dbReference>
<dbReference type="GO" id="GO:0003886">
    <property type="term" value="F:DNA (cytosine-5-)-methyltransferase activity"/>
    <property type="evidence" value="ECO:0007669"/>
    <property type="project" value="UniProtKB-EC"/>
</dbReference>
<evidence type="ECO:0000313" key="9">
    <source>
        <dbReference type="Proteomes" id="UP000192840"/>
    </source>
</evidence>
<keyword evidence="2 5" id="KW-0808">Transferase</keyword>
<protein>
    <recommendedName>
        <fullName evidence="7">Cytosine-specific methyltransferase</fullName>
        <ecNumber evidence="7">2.1.1.37</ecNumber>
    </recommendedName>
</protein>
<proteinExistence type="inferred from homology"/>
<accession>A0A1W2ESW0</accession>
<evidence type="ECO:0000256" key="5">
    <source>
        <dbReference type="PROSITE-ProRule" id="PRU01016"/>
    </source>
</evidence>
<keyword evidence="1 5" id="KW-0489">Methyltransferase</keyword>
<dbReference type="RefSeq" id="WP_051769802.1">
    <property type="nucleotide sequence ID" value="NZ_FWYC01000010.1"/>
</dbReference>
<keyword evidence="4" id="KW-0680">Restriction system</keyword>
<dbReference type="Gene3D" id="3.90.120.10">
    <property type="entry name" value="DNA Methylase, subunit A, domain 2"/>
    <property type="match status" value="1"/>
</dbReference>
<evidence type="ECO:0000256" key="1">
    <source>
        <dbReference type="ARBA" id="ARBA00022603"/>
    </source>
</evidence>
<dbReference type="InterPro" id="IPR023170">
    <property type="entry name" value="HhH_base_excis_C"/>
</dbReference>
<dbReference type="Pfam" id="PF00145">
    <property type="entry name" value="DNA_methylase"/>
    <property type="match status" value="1"/>
</dbReference>
<dbReference type="OrthoDB" id="9813719at2"/>
<dbReference type="SUPFAM" id="SSF53335">
    <property type="entry name" value="S-adenosyl-L-methionine-dependent methyltransferases"/>
    <property type="match status" value="1"/>
</dbReference>
<dbReference type="AlphaFoldDB" id="A0A1W2ESW0"/>
<dbReference type="Proteomes" id="UP000192840">
    <property type="component" value="Unassembled WGS sequence"/>
</dbReference>
<dbReference type="InterPro" id="IPR031303">
    <property type="entry name" value="C5_meth_CS"/>
</dbReference>
<evidence type="ECO:0000256" key="4">
    <source>
        <dbReference type="ARBA" id="ARBA00022747"/>
    </source>
</evidence>
<dbReference type="InterPro" id="IPR018117">
    <property type="entry name" value="C5_DNA_meth_AS"/>
</dbReference>